<feature type="region of interest" description="Disordered" evidence="1">
    <location>
        <begin position="465"/>
        <end position="500"/>
    </location>
</feature>
<proteinExistence type="predicted"/>
<keyword evidence="3" id="KW-1185">Reference proteome</keyword>
<name>A0A2N5TKE2_9BASI</name>
<evidence type="ECO:0000313" key="3">
    <source>
        <dbReference type="Proteomes" id="UP000235388"/>
    </source>
</evidence>
<gene>
    <name evidence="2" type="ORF">PCANC_28404</name>
</gene>
<feature type="region of interest" description="Disordered" evidence="1">
    <location>
        <begin position="134"/>
        <end position="173"/>
    </location>
</feature>
<accession>A0A2N5TKE2</accession>
<reference evidence="2 3" key="1">
    <citation type="submission" date="2017-11" db="EMBL/GenBank/DDBJ databases">
        <title>De novo assembly and phasing of dikaryotic genomes from two isolates of Puccinia coronata f. sp. avenae, the causal agent of oat crown rust.</title>
        <authorList>
            <person name="Miller M.E."/>
            <person name="Zhang Y."/>
            <person name="Omidvar V."/>
            <person name="Sperschneider J."/>
            <person name="Schwessinger B."/>
            <person name="Raley C."/>
            <person name="Palmer J.M."/>
            <person name="Garnica D."/>
            <person name="Upadhyaya N."/>
            <person name="Rathjen J."/>
            <person name="Taylor J.M."/>
            <person name="Park R.F."/>
            <person name="Dodds P.N."/>
            <person name="Hirsch C.D."/>
            <person name="Kianian S.F."/>
            <person name="Figueroa M."/>
        </authorList>
    </citation>
    <scope>NUCLEOTIDE SEQUENCE [LARGE SCALE GENOMIC DNA]</scope>
    <source>
        <strain evidence="2">12NC29</strain>
    </source>
</reference>
<feature type="compositionally biased region" description="Basic and acidic residues" evidence="1">
    <location>
        <begin position="253"/>
        <end position="269"/>
    </location>
</feature>
<dbReference type="AlphaFoldDB" id="A0A2N5TKE2"/>
<dbReference type="EMBL" id="PGCJ01000575">
    <property type="protein sequence ID" value="PLW25950.1"/>
    <property type="molecule type" value="Genomic_DNA"/>
</dbReference>
<feature type="compositionally biased region" description="Basic and acidic residues" evidence="1">
    <location>
        <begin position="7"/>
        <end position="37"/>
    </location>
</feature>
<protein>
    <submittedName>
        <fullName evidence="2">Uncharacterized protein</fullName>
    </submittedName>
</protein>
<evidence type="ECO:0000313" key="2">
    <source>
        <dbReference type="EMBL" id="PLW25950.1"/>
    </source>
</evidence>
<feature type="region of interest" description="Disordered" evidence="1">
    <location>
        <begin position="353"/>
        <end position="382"/>
    </location>
</feature>
<comment type="caution">
    <text evidence="2">The sequence shown here is derived from an EMBL/GenBank/DDBJ whole genome shotgun (WGS) entry which is preliminary data.</text>
</comment>
<feature type="compositionally biased region" description="Polar residues" evidence="1">
    <location>
        <begin position="273"/>
        <end position="291"/>
    </location>
</feature>
<feature type="compositionally biased region" description="Low complexity" evidence="1">
    <location>
        <begin position="485"/>
        <end position="500"/>
    </location>
</feature>
<dbReference type="Proteomes" id="UP000235388">
    <property type="component" value="Unassembled WGS sequence"/>
</dbReference>
<feature type="compositionally biased region" description="Polar residues" evidence="1">
    <location>
        <begin position="373"/>
        <end position="382"/>
    </location>
</feature>
<feature type="region of interest" description="Disordered" evidence="1">
    <location>
        <begin position="1"/>
        <end position="65"/>
    </location>
</feature>
<feature type="compositionally biased region" description="Low complexity" evidence="1">
    <location>
        <begin position="324"/>
        <end position="338"/>
    </location>
</feature>
<sequence>MPSHLRNGKDLSFEQQRAAERAAELETERARQQRKLAETSGRQSAFEHPSSTYQHSPNKLPSSVNHSCSFEQASAVIDSSAPKFCSAAEFPISIGYRANEGPDPASHRSAAGGYPPVGYTLSPAALERLRRSRELQHHADSPGQDRTAGDGNVLSPRPRHSAVGETLQDSVHRSGIQPVHASCLAGRETGIQVHQQSRPASLINDRVYKADGKLPASPQLPVRPQDVNQPVAIQLSNHQGQRDVHCLGLPNPRQDKNYLEHQPYNRDVRQMASRGQISSPRQIPPASSTAANRPGSYDSPLPSNDLQPREELYRVPGAFSSPQPSRASGASLAPSASCASSASTATPATVAAIPTTSPSANADRSAAIHRFDSTPSSPQADNTRYWTPARYLPPGSASALPTPTVPRLSAITSEPTPTPIQPSQLHRMVPTKWAPVQTPLPDELEMPLRPHEVDDADKQFLHVCRAHEEQNTVPKVHRMEQQLEQQRSPPRSTSSQFLQS</sequence>
<organism evidence="2 3">
    <name type="scientific">Puccinia coronata f. sp. avenae</name>
    <dbReference type="NCBI Taxonomy" id="200324"/>
    <lineage>
        <taxon>Eukaryota</taxon>
        <taxon>Fungi</taxon>
        <taxon>Dikarya</taxon>
        <taxon>Basidiomycota</taxon>
        <taxon>Pucciniomycotina</taxon>
        <taxon>Pucciniomycetes</taxon>
        <taxon>Pucciniales</taxon>
        <taxon>Pucciniaceae</taxon>
        <taxon>Puccinia</taxon>
    </lineage>
</organism>
<feature type="region of interest" description="Disordered" evidence="1">
    <location>
        <begin position="238"/>
        <end position="338"/>
    </location>
</feature>
<evidence type="ECO:0000256" key="1">
    <source>
        <dbReference type="SAM" id="MobiDB-lite"/>
    </source>
</evidence>
<feature type="compositionally biased region" description="Polar residues" evidence="1">
    <location>
        <begin position="49"/>
        <end position="65"/>
    </location>
</feature>